<dbReference type="AlphaFoldDB" id="A0A7G7G4R1"/>
<dbReference type="GO" id="GO:0019262">
    <property type="term" value="P:N-acetylneuraminate catabolic process"/>
    <property type="evidence" value="ECO:0007669"/>
    <property type="project" value="TreeGrafter"/>
</dbReference>
<dbReference type="GO" id="GO:0042802">
    <property type="term" value="F:identical protein binding"/>
    <property type="evidence" value="ECO:0007669"/>
    <property type="project" value="TreeGrafter"/>
</dbReference>
<gene>
    <name evidence="3" type="ORF">HUW51_05140</name>
</gene>
<dbReference type="PANTHER" id="PTHR11280">
    <property type="entry name" value="GLUCOSAMINE-6-PHOSPHATE ISOMERASE"/>
    <property type="match status" value="1"/>
</dbReference>
<dbReference type="InterPro" id="IPR004547">
    <property type="entry name" value="Glucosamine6P_isomerase"/>
</dbReference>
<evidence type="ECO:0000313" key="3">
    <source>
        <dbReference type="EMBL" id="QNF32145.1"/>
    </source>
</evidence>
<dbReference type="PANTHER" id="PTHR11280:SF5">
    <property type="entry name" value="GLUCOSAMINE-6-PHOSPHATE ISOMERASE"/>
    <property type="match status" value="1"/>
</dbReference>
<dbReference type="Proteomes" id="UP000515237">
    <property type="component" value="Chromosome"/>
</dbReference>
<name>A0A7G7G4R1_9BACT</name>
<reference evidence="3 4" key="1">
    <citation type="journal article" date="2018" name="Int. J. Syst. Evol. Microbiol.">
        <title>Adhaeribacter swui sp. nov., isolated from wet mud.</title>
        <authorList>
            <person name="Kim D.U."/>
            <person name="Kim K.W."/>
            <person name="Kang M.S."/>
            <person name="Kim J.Y."/>
            <person name="Jang J.H."/>
            <person name="Kim M.K."/>
        </authorList>
    </citation>
    <scope>NUCLEOTIDE SEQUENCE [LARGE SCALE GENOMIC DNA]</scope>
    <source>
        <strain evidence="3 4">KCTC 52873</strain>
    </source>
</reference>
<evidence type="ECO:0000313" key="4">
    <source>
        <dbReference type="Proteomes" id="UP000515237"/>
    </source>
</evidence>
<accession>A0A7G7G4R1</accession>
<dbReference type="EMBL" id="CP055156">
    <property type="protein sequence ID" value="QNF32145.1"/>
    <property type="molecule type" value="Genomic_DNA"/>
</dbReference>
<dbReference type="GO" id="GO:0004342">
    <property type="term" value="F:glucosamine-6-phosphate deaminase activity"/>
    <property type="evidence" value="ECO:0007669"/>
    <property type="project" value="InterPro"/>
</dbReference>
<dbReference type="Pfam" id="PF01182">
    <property type="entry name" value="Glucosamine_iso"/>
    <property type="match status" value="1"/>
</dbReference>
<dbReference type="GO" id="GO:0006046">
    <property type="term" value="P:N-acetylglucosamine catabolic process"/>
    <property type="evidence" value="ECO:0007669"/>
    <property type="project" value="TreeGrafter"/>
</dbReference>
<dbReference type="KEGG" id="aswu:HUW51_05140"/>
<dbReference type="Gene3D" id="3.40.50.1360">
    <property type="match status" value="1"/>
</dbReference>
<proteinExistence type="predicted"/>
<dbReference type="InterPro" id="IPR006148">
    <property type="entry name" value="Glc/Gal-6P_isomerase"/>
</dbReference>
<dbReference type="InterPro" id="IPR037171">
    <property type="entry name" value="NagB/RpiA_transferase-like"/>
</dbReference>
<dbReference type="InterPro" id="IPR018321">
    <property type="entry name" value="Glucosamine6P_isomerase_CS"/>
</dbReference>
<dbReference type="GO" id="GO:0006043">
    <property type="term" value="P:glucosamine catabolic process"/>
    <property type="evidence" value="ECO:0007669"/>
    <property type="project" value="TreeGrafter"/>
</dbReference>
<dbReference type="PROSITE" id="PS01161">
    <property type="entry name" value="GLC_GALNAC_ISOMERASE"/>
    <property type="match status" value="1"/>
</dbReference>
<dbReference type="RefSeq" id="WP_185272926.1">
    <property type="nucleotide sequence ID" value="NZ_CP055156.1"/>
</dbReference>
<dbReference type="GO" id="GO:0005737">
    <property type="term" value="C:cytoplasm"/>
    <property type="evidence" value="ECO:0007669"/>
    <property type="project" value="TreeGrafter"/>
</dbReference>
<dbReference type="SUPFAM" id="SSF100950">
    <property type="entry name" value="NagB/RpiA/CoA transferase-like"/>
    <property type="match status" value="1"/>
</dbReference>
<dbReference type="CDD" id="cd01399">
    <property type="entry name" value="GlcN6P_deaminase"/>
    <property type="match status" value="1"/>
</dbReference>
<protein>
    <submittedName>
        <fullName evidence="3">Glucosamine-6-phosphate deaminase</fullName>
    </submittedName>
</protein>
<keyword evidence="4" id="KW-1185">Reference proteome</keyword>
<evidence type="ECO:0000256" key="1">
    <source>
        <dbReference type="ARBA" id="ARBA00022801"/>
    </source>
</evidence>
<organism evidence="3 4">
    <name type="scientific">Adhaeribacter swui</name>
    <dbReference type="NCBI Taxonomy" id="2086471"/>
    <lineage>
        <taxon>Bacteria</taxon>
        <taxon>Pseudomonadati</taxon>
        <taxon>Bacteroidota</taxon>
        <taxon>Cytophagia</taxon>
        <taxon>Cytophagales</taxon>
        <taxon>Hymenobacteraceae</taxon>
        <taxon>Adhaeribacter</taxon>
    </lineage>
</organism>
<evidence type="ECO:0000259" key="2">
    <source>
        <dbReference type="Pfam" id="PF01182"/>
    </source>
</evidence>
<sequence>MKIMIQNDFDDLSKAVAEYIVQYVKQKPNALLCFPSGESPTGVLRHFVQAVQAGQVDVSQCTFIGLDEWVGLDESSDGSCRYFLQQNLFGPLNLAPEKAIVFNGKAADLDQECARVNNFIQQHGPLDIMLVGIGLNGHIGLNEPGTSFDLYAHHAPLAEMTITVGQKYFKQPTPLTNGITLGLKHFQEAHVPILIASGGKKAPIIAQSLEGEVTNQVPASILQTLPEALVYLDRAAASELQFATAK</sequence>
<feature type="domain" description="Glucosamine/galactosamine-6-phosphate isomerase" evidence="2">
    <location>
        <begin position="11"/>
        <end position="223"/>
    </location>
</feature>
<keyword evidence="1" id="KW-0378">Hydrolase</keyword>
<dbReference type="GO" id="GO:0005975">
    <property type="term" value="P:carbohydrate metabolic process"/>
    <property type="evidence" value="ECO:0007669"/>
    <property type="project" value="InterPro"/>
</dbReference>